<evidence type="ECO:0000313" key="2">
    <source>
        <dbReference type="Ensembl" id="ENSCHIP00010014656.1"/>
    </source>
</evidence>
<protein>
    <submittedName>
        <fullName evidence="2">Uncharacterized protein</fullName>
    </submittedName>
</protein>
<feature type="region of interest" description="Disordered" evidence="1">
    <location>
        <begin position="251"/>
        <end position="322"/>
    </location>
</feature>
<feature type="compositionally biased region" description="Basic residues" evidence="1">
    <location>
        <begin position="199"/>
        <end position="209"/>
    </location>
</feature>
<evidence type="ECO:0000256" key="1">
    <source>
        <dbReference type="SAM" id="MobiDB-lite"/>
    </source>
</evidence>
<dbReference type="AlphaFoldDB" id="A0A8C2QX84"/>
<dbReference type="Ensembl" id="ENSCHIT00010020634.1">
    <property type="protein sequence ID" value="ENSCHIP00010014656.1"/>
    <property type="gene ID" value="ENSCHIG00010010762.1"/>
</dbReference>
<sequence length="322" mass="35533">DLLFHEDVFRAGKRTQCVCKRHKLHFQERLSVKATTLTCGGNACKNFLQRRQQGEEVQHRRAAHDQLQAVVNVVHDGYVLSVQRVVALLKETQHERLVEEGLELRPVVARVGLQHLVAHLPLKGVLALQDEPGRQVKHGLALRLVQPVLRRLHHLPHDHPLQGQRVRRTHQALQDLVHCRHAARPGPGGEEPVATAPRWARRAPGRRRTWSAAAAAAGPTTATAASVATFIGQGGPSESGRELASLGRLRTGPVRAGPKEPEAHTPPPLPPPRVRKRASARRGRCRRSGSSRSWDETRPGLSQECLSRKVPDQPGRRGGGHP</sequence>
<feature type="compositionally biased region" description="Basic residues" evidence="1">
    <location>
        <begin position="273"/>
        <end position="289"/>
    </location>
</feature>
<accession>A0A8C2QX84</accession>
<name>A0A8C2QX84_CAPHI</name>
<reference evidence="2" key="1">
    <citation type="submission" date="2019-03" db="EMBL/GenBank/DDBJ databases">
        <title>Genome sequencing and reference-guided assembly of Black Bengal Goat (Capra hircus).</title>
        <authorList>
            <person name="Siddiki A.Z."/>
            <person name="Baten A."/>
            <person name="Billah M."/>
            <person name="Alam M.A.U."/>
            <person name="Shawrob K.S.M."/>
            <person name="Saha S."/>
            <person name="Chowdhury M."/>
            <person name="Rahman A.H."/>
            <person name="Stear M."/>
            <person name="Miah G."/>
            <person name="Das G.B."/>
            <person name="Hossain M.M."/>
            <person name="Kumkum M."/>
            <person name="Islam M.S."/>
            <person name="Mollah A.M."/>
            <person name="Ahsan A."/>
            <person name="Tusar F."/>
            <person name="Khan M.K.I."/>
        </authorList>
    </citation>
    <scope>NUCLEOTIDE SEQUENCE [LARGE SCALE GENOMIC DNA]</scope>
</reference>
<organism evidence="2">
    <name type="scientific">Capra hircus</name>
    <name type="common">Goat</name>
    <dbReference type="NCBI Taxonomy" id="9925"/>
    <lineage>
        <taxon>Eukaryota</taxon>
        <taxon>Metazoa</taxon>
        <taxon>Chordata</taxon>
        <taxon>Craniata</taxon>
        <taxon>Vertebrata</taxon>
        <taxon>Euteleostomi</taxon>
        <taxon>Mammalia</taxon>
        <taxon>Eutheria</taxon>
        <taxon>Laurasiatheria</taxon>
        <taxon>Artiodactyla</taxon>
        <taxon>Ruminantia</taxon>
        <taxon>Pecora</taxon>
        <taxon>Bovidae</taxon>
        <taxon>Caprinae</taxon>
        <taxon>Capra</taxon>
    </lineage>
</organism>
<feature type="region of interest" description="Disordered" evidence="1">
    <location>
        <begin position="181"/>
        <end position="210"/>
    </location>
</feature>
<proteinExistence type="predicted"/>
<reference evidence="2" key="2">
    <citation type="submission" date="2025-08" db="UniProtKB">
        <authorList>
            <consortium name="Ensembl"/>
        </authorList>
    </citation>
    <scope>IDENTIFICATION</scope>
</reference>
<feature type="compositionally biased region" description="Basic and acidic residues" evidence="1">
    <location>
        <begin position="306"/>
        <end position="315"/>
    </location>
</feature>